<evidence type="ECO:0000313" key="2">
    <source>
        <dbReference type="Proteomes" id="UP000830116"/>
    </source>
</evidence>
<organism evidence="1 2">
    <name type="scientific">Bdellovibrio reynosensis</name>
    <dbReference type="NCBI Taxonomy" id="2835041"/>
    <lineage>
        <taxon>Bacteria</taxon>
        <taxon>Pseudomonadati</taxon>
        <taxon>Bdellovibrionota</taxon>
        <taxon>Bdellovibrionia</taxon>
        <taxon>Bdellovibrionales</taxon>
        <taxon>Pseudobdellovibrionaceae</taxon>
        <taxon>Bdellovibrio</taxon>
    </lineage>
</organism>
<sequence>MNESLNLPEELLHLMREDEVVREALASTGELFHGYHPQMEKVHLRNAKRLKELIELNKGFPTIGEVGEEACVAALRIVLHAISWPDFMRAQEEVLVDLAKDGRVPKMYVAFLMDRIRFYEGRKQIYGTNSDWDENGILRVTDVEDPENLNKRRAEMNLFPLESLVITQKLGDFHPTDPVKRHAEFLEWTKKVGWRTN</sequence>
<dbReference type="EMBL" id="CP093442">
    <property type="protein sequence ID" value="UOF00783.1"/>
    <property type="molecule type" value="Genomic_DNA"/>
</dbReference>
<proteinExistence type="predicted"/>
<protein>
    <submittedName>
        <fullName evidence="1">Uncharacterized protein</fullName>
    </submittedName>
</protein>
<dbReference type="InterPro" id="IPR046732">
    <property type="entry name" value="DUF6624"/>
</dbReference>
<evidence type="ECO:0000313" key="1">
    <source>
        <dbReference type="EMBL" id="UOF00783.1"/>
    </source>
</evidence>
<dbReference type="Proteomes" id="UP000830116">
    <property type="component" value="Chromosome"/>
</dbReference>
<keyword evidence="2" id="KW-1185">Reference proteome</keyword>
<name>A0ABY4C7B2_9BACT</name>
<dbReference type="RefSeq" id="WP_243536957.1">
    <property type="nucleotide sequence ID" value="NZ_CP093442.1"/>
</dbReference>
<reference evidence="1" key="1">
    <citation type="submission" date="2022-03" db="EMBL/GenBank/DDBJ databases">
        <title>Genome Identification and Characterization of new species Bdellovibrio reynosense LBG001 sp. nov. from a Mexico soil sample.</title>
        <authorList>
            <person name="Camilli A."/>
            <person name="Ajao Y."/>
            <person name="Guo X."/>
        </authorList>
    </citation>
    <scope>NUCLEOTIDE SEQUENCE</scope>
    <source>
        <strain evidence="1">LBG001</strain>
    </source>
</reference>
<dbReference type="Pfam" id="PF20329">
    <property type="entry name" value="DUF6624"/>
    <property type="match status" value="1"/>
</dbReference>
<gene>
    <name evidence="1" type="ORF">MNR06_13860</name>
</gene>
<accession>A0ABY4C7B2</accession>